<feature type="region of interest" description="Disordered" evidence="1">
    <location>
        <begin position="242"/>
        <end position="262"/>
    </location>
</feature>
<gene>
    <name evidence="2" type="ORF">Cantr_06828</name>
</gene>
<evidence type="ECO:0000313" key="3">
    <source>
        <dbReference type="Proteomes" id="UP000253472"/>
    </source>
</evidence>
<dbReference type="Proteomes" id="UP000253472">
    <property type="component" value="Unassembled WGS sequence"/>
</dbReference>
<dbReference type="Gene3D" id="2.40.10.120">
    <property type="match status" value="1"/>
</dbReference>
<accession>A0A367XVS5</accession>
<evidence type="ECO:0008006" key="4">
    <source>
        <dbReference type="Google" id="ProtNLM"/>
    </source>
</evidence>
<feature type="compositionally biased region" description="Low complexity" evidence="1">
    <location>
        <begin position="251"/>
        <end position="262"/>
    </location>
</feature>
<dbReference type="GO" id="GO:0031998">
    <property type="term" value="P:regulation of fatty acid beta-oxidation"/>
    <property type="evidence" value="ECO:0007669"/>
    <property type="project" value="TreeGrafter"/>
</dbReference>
<keyword evidence="3" id="KW-1185">Reference proteome</keyword>
<proteinExistence type="predicted"/>
<dbReference type="OrthoDB" id="17845at2759"/>
<dbReference type="AlphaFoldDB" id="A0A367XVS5"/>
<dbReference type="InterPro" id="IPR039245">
    <property type="entry name" value="TYSND1/DEG15"/>
</dbReference>
<dbReference type="GO" id="GO:0016485">
    <property type="term" value="P:protein processing"/>
    <property type="evidence" value="ECO:0007669"/>
    <property type="project" value="InterPro"/>
</dbReference>
<comment type="caution">
    <text evidence="2">The sequence shown here is derived from an EMBL/GenBank/DDBJ whole genome shotgun (WGS) entry which is preliminary data.</text>
</comment>
<dbReference type="PANTHER" id="PTHR21004:SF0">
    <property type="entry name" value="PEROXISOMAL LEADER PEPTIDE-PROCESSING PROTEASE"/>
    <property type="match status" value="1"/>
</dbReference>
<protein>
    <recommendedName>
        <fullName evidence="4">Serine protease</fullName>
    </recommendedName>
</protein>
<dbReference type="InterPro" id="IPR009003">
    <property type="entry name" value="Peptidase_S1_PA"/>
</dbReference>
<dbReference type="STRING" id="5486.A0A367XVS5"/>
<dbReference type="EMBL" id="QLNQ01000028">
    <property type="protein sequence ID" value="RCK57725.1"/>
    <property type="molecule type" value="Genomic_DNA"/>
</dbReference>
<dbReference type="PANTHER" id="PTHR21004">
    <property type="entry name" value="SERINE PROTEASE-RELATED"/>
    <property type="match status" value="1"/>
</dbReference>
<name>A0A367XVS5_9ASCO</name>
<evidence type="ECO:0000256" key="1">
    <source>
        <dbReference type="SAM" id="MobiDB-lite"/>
    </source>
</evidence>
<evidence type="ECO:0000313" key="2">
    <source>
        <dbReference type="EMBL" id="RCK57725.1"/>
    </source>
</evidence>
<dbReference type="GO" id="GO:0004252">
    <property type="term" value="F:serine-type endopeptidase activity"/>
    <property type="evidence" value="ECO:0007669"/>
    <property type="project" value="InterPro"/>
</dbReference>
<sequence>MGVTWEYNPVSIRYQNKHHIYASSGIHLLVKDSTTHNLLEDCVLTINHVPNVSAFQILISENTQQQSDGAGYDVVWNLGRIREIKQVPFENMPGFDLFPFDQYPSAPKHHVEVLKLTSYDLNRSGKKVGVCRELHVGEEIKVRGYPFNLTNSLIFRDYVTKGHVVGMYSGLYLTDIRYVENLNGGIVLSLGDGFAGLVFGNLRKRNGDGDLIAILGVSRIVELLGIAGPSGAMEALISVTSTPPPTPISPTPTTSSTTLTTSITPQSSSILPLLITDAKGNTSWGTSIHYAPSILVTNNHVIQPYFNHGTCQIYTSPTTSFHLRSTDTVLVPITSLDLAFIFINDPRNKTVLDGVPTIKGISKSYSPGDAVYALNTSSPLCTHGEVNCVYDMALQNGLSRRINSLVIASASVFNGSSGGGLFLLGSDLLVGLICSNANVRVPKVHSDEFTLEKNTAFAFVIPLDIIEYVYYAMICAGQDESQLNSDLGKLWNLESFHNDVLLHSTKL</sequence>
<dbReference type="SUPFAM" id="SSF50494">
    <property type="entry name" value="Trypsin-like serine proteases"/>
    <property type="match status" value="1"/>
</dbReference>
<organism evidence="2 3">
    <name type="scientific">Candida viswanathii</name>
    <dbReference type="NCBI Taxonomy" id="5486"/>
    <lineage>
        <taxon>Eukaryota</taxon>
        <taxon>Fungi</taxon>
        <taxon>Dikarya</taxon>
        <taxon>Ascomycota</taxon>
        <taxon>Saccharomycotina</taxon>
        <taxon>Pichiomycetes</taxon>
        <taxon>Debaryomycetaceae</taxon>
        <taxon>Candida/Lodderomyces clade</taxon>
        <taxon>Candida</taxon>
    </lineage>
</organism>
<dbReference type="GO" id="GO:0005777">
    <property type="term" value="C:peroxisome"/>
    <property type="evidence" value="ECO:0007669"/>
    <property type="project" value="InterPro"/>
</dbReference>
<dbReference type="Pfam" id="PF13365">
    <property type="entry name" value="Trypsin_2"/>
    <property type="match status" value="1"/>
</dbReference>
<reference evidence="2 3" key="1">
    <citation type="submission" date="2018-06" db="EMBL/GenBank/DDBJ databases">
        <title>Whole genome sequencing of Candida tropicalis (genome annotated by CSBL at Korea University).</title>
        <authorList>
            <person name="Ahn J."/>
        </authorList>
    </citation>
    <scope>NUCLEOTIDE SEQUENCE [LARGE SCALE GENOMIC DNA]</scope>
    <source>
        <strain evidence="2 3">ATCC 20962</strain>
    </source>
</reference>